<dbReference type="STRING" id="578462.A0A0L0S2B8"/>
<dbReference type="AlphaFoldDB" id="A0A0L0S2B8"/>
<keyword evidence="2" id="KW-0378">Hydrolase</keyword>
<dbReference type="eggNOG" id="KOG3720">
    <property type="taxonomic scope" value="Eukaryota"/>
</dbReference>
<dbReference type="EMBL" id="GG745330">
    <property type="protein sequence ID" value="KNE56545.1"/>
    <property type="molecule type" value="Genomic_DNA"/>
</dbReference>
<evidence type="ECO:0008006" key="5">
    <source>
        <dbReference type="Google" id="ProtNLM"/>
    </source>
</evidence>
<dbReference type="InterPro" id="IPR029033">
    <property type="entry name" value="His_PPase_superfam"/>
</dbReference>
<dbReference type="PROSITE" id="PS00778">
    <property type="entry name" value="HIS_ACID_PHOSPHAT_2"/>
    <property type="match status" value="1"/>
</dbReference>
<name>A0A0L0S2B8_ALLM3</name>
<dbReference type="InterPro" id="IPR000560">
    <property type="entry name" value="His_Pase_clade-2"/>
</dbReference>
<evidence type="ECO:0000313" key="3">
    <source>
        <dbReference type="EMBL" id="KNE56545.1"/>
    </source>
</evidence>
<dbReference type="GO" id="GO:0016791">
    <property type="term" value="F:phosphatase activity"/>
    <property type="evidence" value="ECO:0007669"/>
    <property type="project" value="TreeGrafter"/>
</dbReference>
<protein>
    <recommendedName>
        <fullName evidence="5">Acid phosphatase</fullName>
    </recommendedName>
</protein>
<evidence type="ECO:0000256" key="2">
    <source>
        <dbReference type="ARBA" id="ARBA00022801"/>
    </source>
</evidence>
<dbReference type="Proteomes" id="UP000054350">
    <property type="component" value="Unassembled WGS sequence"/>
</dbReference>
<keyword evidence="4" id="KW-1185">Reference proteome</keyword>
<organism evidence="3 4">
    <name type="scientific">Allomyces macrogynus (strain ATCC 38327)</name>
    <name type="common">Allomyces javanicus var. macrogynus</name>
    <dbReference type="NCBI Taxonomy" id="578462"/>
    <lineage>
        <taxon>Eukaryota</taxon>
        <taxon>Fungi</taxon>
        <taxon>Fungi incertae sedis</taxon>
        <taxon>Blastocladiomycota</taxon>
        <taxon>Blastocladiomycetes</taxon>
        <taxon>Blastocladiales</taxon>
        <taxon>Blastocladiaceae</taxon>
        <taxon>Allomyces</taxon>
    </lineage>
</organism>
<evidence type="ECO:0000256" key="1">
    <source>
        <dbReference type="ARBA" id="ARBA00005375"/>
    </source>
</evidence>
<dbReference type="Pfam" id="PF00328">
    <property type="entry name" value="His_Phos_2"/>
    <property type="match status" value="1"/>
</dbReference>
<dbReference type="PANTHER" id="PTHR11567:SF110">
    <property type="entry name" value="2-PHOSPHOXYLOSE PHOSPHATASE 1"/>
    <property type="match status" value="1"/>
</dbReference>
<dbReference type="PANTHER" id="PTHR11567">
    <property type="entry name" value="ACID PHOSPHATASE-RELATED"/>
    <property type="match status" value="1"/>
</dbReference>
<dbReference type="VEuPathDB" id="FungiDB:AMAG_17931"/>
<dbReference type="OrthoDB" id="10257284at2759"/>
<sequence length="312" mass="34974">MTTLGRAARSLYVDTLKFLPSKLQHPGDVYLRSSDFARTLESLHSVVEGMYPESAHPPMHIFTRTPVGSDNIYRDFGCERYRRLAKQFNALIKHEVGEEMKSWSAKLQDMASDPKHGAVLAFDILGAALAHGRATDVVTPAEYETLRDASTRLWFGHMVKYPEMGRLMLGRFVTELHELMAHHVTGVAPDSVEFSMHVQHMRASGATTPPRLALYSGHDTTLVPLVAALGAWDHTWPPFASHLTLELFQSKHPAPTRRAEDSHFIRLRFNGTNLRVPACQEPGAHYPRRPVALHRDRLCVPLPVASTLETGF</sequence>
<reference evidence="3 4" key="1">
    <citation type="submission" date="2009-11" db="EMBL/GenBank/DDBJ databases">
        <title>Annotation of Allomyces macrogynus ATCC 38327.</title>
        <authorList>
            <consortium name="The Broad Institute Genome Sequencing Platform"/>
            <person name="Russ C."/>
            <person name="Cuomo C."/>
            <person name="Burger G."/>
            <person name="Gray M.W."/>
            <person name="Holland P.W.H."/>
            <person name="King N."/>
            <person name="Lang F.B.F."/>
            <person name="Roger A.J."/>
            <person name="Ruiz-Trillo I."/>
            <person name="Young S.K."/>
            <person name="Zeng Q."/>
            <person name="Gargeya S."/>
            <person name="Fitzgerald M."/>
            <person name="Haas B."/>
            <person name="Abouelleil A."/>
            <person name="Alvarado L."/>
            <person name="Arachchi H.M."/>
            <person name="Berlin A."/>
            <person name="Chapman S.B."/>
            <person name="Gearin G."/>
            <person name="Goldberg J."/>
            <person name="Griggs A."/>
            <person name="Gujja S."/>
            <person name="Hansen M."/>
            <person name="Heiman D."/>
            <person name="Howarth C."/>
            <person name="Larimer J."/>
            <person name="Lui A."/>
            <person name="MacDonald P.J.P."/>
            <person name="McCowen C."/>
            <person name="Montmayeur A."/>
            <person name="Murphy C."/>
            <person name="Neiman D."/>
            <person name="Pearson M."/>
            <person name="Priest M."/>
            <person name="Roberts A."/>
            <person name="Saif S."/>
            <person name="Shea T."/>
            <person name="Sisk P."/>
            <person name="Stolte C."/>
            <person name="Sykes S."/>
            <person name="Wortman J."/>
            <person name="Nusbaum C."/>
            <person name="Birren B."/>
        </authorList>
    </citation>
    <scope>NUCLEOTIDE SEQUENCE [LARGE SCALE GENOMIC DNA]</scope>
    <source>
        <strain evidence="3 4">ATCC 38327</strain>
    </source>
</reference>
<dbReference type="Gene3D" id="3.40.50.1240">
    <property type="entry name" value="Phosphoglycerate mutase-like"/>
    <property type="match status" value="1"/>
</dbReference>
<reference evidence="4" key="2">
    <citation type="submission" date="2009-11" db="EMBL/GenBank/DDBJ databases">
        <title>The Genome Sequence of Allomyces macrogynus strain ATCC 38327.</title>
        <authorList>
            <consortium name="The Broad Institute Genome Sequencing Platform"/>
            <person name="Russ C."/>
            <person name="Cuomo C."/>
            <person name="Shea T."/>
            <person name="Young S.K."/>
            <person name="Zeng Q."/>
            <person name="Koehrsen M."/>
            <person name="Haas B."/>
            <person name="Borodovsky M."/>
            <person name="Guigo R."/>
            <person name="Alvarado L."/>
            <person name="Berlin A."/>
            <person name="Borenstein D."/>
            <person name="Chen Z."/>
            <person name="Engels R."/>
            <person name="Freedman E."/>
            <person name="Gellesch M."/>
            <person name="Goldberg J."/>
            <person name="Griggs A."/>
            <person name="Gujja S."/>
            <person name="Heiman D."/>
            <person name="Hepburn T."/>
            <person name="Howarth C."/>
            <person name="Jen D."/>
            <person name="Larson L."/>
            <person name="Lewis B."/>
            <person name="Mehta T."/>
            <person name="Park D."/>
            <person name="Pearson M."/>
            <person name="Roberts A."/>
            <person name="Saif S."/>
            <person name="Shenoy N."/>
            <person name="Sisk P."/>
            <person name="Stolte C."/>
            <person name="Sykes S."/>
            <person name="Walk T."/>
            <person name="White J."/>
            <person name="Yandava C."/>
            <person name="Burger G."/>
            <person name="Gray M.W."/>
            <person name="Holland P.W.H."/>
            <person name="King N."/>
            <person name="Lang F.B.F."/>
            <person name="Roger A.J."/>
            <person name="Ruiz-Trillo I."/>
            <person name="Lander E."/>
            <person name="Nusbaum C."/>
        </authorList>
    </citation>
    <scope>NUCLEOTIDE SEQUENCE [LARGE SCALE GENOMIC DNA]</scope>
    <source>
        <strain evidence="4">ATCC 38327</strain>
    </source>
</reference>
<dbReference type="InterPro" id="IPR033379">
    <property type="entry name" value="Acid_Pase_AS"/>
</dbReference>
<proteinExistence type="inferred from homology"/>
<evidence type="ECO:0000313" key="4">
    <source>
        <dbReference type="Proteomes" id="UP000054350"/>
    </source>
</evidence>
<accession>A0A0L0S2B8</accession>
<dbReference type="CDD" id="cd07061">
    <property type="entry name" value="HP_HAP_like"/>
    <property type="match status" value="1"/>
</dbReference>
<dbReference type="InterPro" id="IPR050645">
    <property type="entry name" value="Histidine_acid_phosphatase"/>
</dbReference>
<gene>
    <name evidence="3" type="ORF">AMAG_17931</name>
</gene>
<dbReference type="SUPFAM" id="SSF53254">
    <property type="entry name" value="Phosphoglycerate mutase-like"/>
    <property type="match status" value="1"/>
</dbReference>
<comment type="similarity">
    <text evidence="1">Belongs to the histidine acid phosphatase family.</text>
</comment>